<dbReference type="Proteomes" id="UP000535491">
    <property type="component" value="Unassembled WGS sequence"/>
</dbReference>
<sequence>MEYSLVQKTLTGLKKRLVDNKLIVQNEEGLVEEMRFQFQRPATEEEIQKFTRTTGVRLPEDYQAFLRIHNGAVLFQPWFGGQFELYGVSEIIEHKKSGLFQESWYPIGYQDGGHLLIDGEKANEGENDYLIWWHSSIFDDAQNLGLNFELWLDRFVIAQGTKYWIWPRYTVKHYYRTK</sequence>
<feature type="domain" description="Knr4/Smi1-like" evidence="1">
    <location>
        <begin position="41"/>
        <end position="154"/>
    </location>
</feature>
<comment type="caution">
    <text evidence="2">The sequence shown here is derived from an EMBL/GenBank/DDBJ whole genome shotgun (WGS) entry which is preliminary data.</text>
</comment>
<dbReference type="Pfam" id="PF09346">
    <property type="entry name" value="SMI1_KNR4"/>
    <property type="match status" value="1"/>
</dbReference>
<name>A0A7W1WSB9_9BACL</name>
<proteinExistence type="predicted"/>
<keyword evidence="3" id="KW-1185">Reference proteome</keyword>
<dbReference type="SMART" id="SM00860">
    <property type="entry name" value="SMI1_KNR4"/>
    <property type="match status" value="1"/>
</dbReference>
<evidence type="ECO:0000313" key="3">
    <source>
        <dbReference type="Proteomes" id="UP000535491"/>
    </source>
</evidence>
<dbReference type="Gene3D" id="3.40.1580.10">
    <property type="entry name" value="SMI1/KNR4-like"/>
    <property type="match status" value="1"/>
</dbReference>
<reference evidence="2 3" key="1">
    <citation type="submission" date="2020-07" db="EMBL/GenBank/DDBJ databases">
        <authorList>
            <person name="Feng H."/>
        </authorList>
    </citation>
    <scope>NUCLEOTIDE SEQUENCE [LARGE SCALE GENOMIC DNA]</scope>
    <source>
        <strain evidence="3">s-10</strain>
    </source>
</reference>
<evidence type="ECO:0000313" key="2">
    <source>
        <dbReference type="EMBL" id="MBA4495059.1"/>
    </source>
</evidence>
<protein>
    <submittedName>
        <fullName evidence="2">SMI1/KNR4 family protein</fullName>
    </submittedName>
</protein>
<dbReference type="InterPro" id="IPR018958">
    <property type="entry name" value="Knr4/Smi1-like_dom"/>
</dbReference>
<dbReference type="SUPFAM" id="SSF160631">
    <property type="entry name" value="SMI1/KNR4-like"/>
    <property type="match status" value="1"/>
</dbReference>
<organism evidence="2 3">
    <name type="scientific">Paenactinomyces guangxiensis</name>
    <dbReference type="NCBI Taxonomy" id="1490290"/>
    <lineage>
        <taxon>Bacteria</taxon>
        <taxon>Bacillati</taxon>
        <taxon>Bacillota</taxon>
        <taxon>Bacilli</taxon>
        <taxon>Bacillales</taxon>
        <taxon>Thermoactinomycetaceae</taxon>
        <taxon>Paenactinomyces</taxon>
    </lineage>
</organism>
<dbReference type="AlphaFoldDB" id="A0A7W1WSB9"/>
<gene>
    <name evidence="2" type="ORF">H1191_12140</name>
</gene>
<accession>A0A7W1WSB9</accession>
<evidence type="ECO:0000259" key="1">
    <source>
        <dbReference type="SMART" id="SM00860"/>
    </source>
</evidence>
<dbReference type="EMBL" id="JACEIQ010000012">
    <property type="protein sequence ID" value="MBA4495059.1"/>
    <property type="molecule type" value="Genomic_DNA"/>
</dbReference>
<dbReference type="RefSeq" id="WP_181752305.1">
    <property type="nucleotide sequence ID" value="NZ_JACEIQ010000012.1"/>
</dbReference>
<dbReference type="InterPro" id="IPR037883">
    <property type="entry name" value="Knr4/Smi1-like_sf"/>
</dbReference>